<sequence>MTLTIDAPSANGHVIPMASPAPKPPAGNTPDNAAVLAAIGELGDRMERRFEKLDERMRRLETDGAEMKGRVSQLPTLWQVAALIFAIFGAAFTLIRFAPPH</sequence>
<keyword evidence="2" id="KW-0472">Membrane</keyword>
<proteinExistence type="predicted"/>
<keyword evidence="4" id="KW-1185">Reference proteome</keyword>
<evidence type="ECO:0000256" key="1">
    <source>
        <dbReference type="SAM" id="MobiDB-lite"/>
    </source>
</evidence>
<protein>
    <submittedName>
        <fullName evidence="3">Uncharacterized protein</fullName>
    </submittedName>
</protein>
<feature type="region of interest" description="Disordered" evidence="1">
    <location>
        <begin position="1"/>
        <end position="29"/>
    </location>
</feature>
<dbReference type="Proteomes" id="UP000584642">
    <property type="component" value="Unassembled WGS sequence"/>
</dbReference>
<comment type="caution">
    <text evidence="3">The sequence shown here is derived from an EMBL/GenBank/DDBJ whole genome shotgun (WGS) entry which is preliminary data.</text>
</comment>
<evidence type="ECO:0000313" key="3">
    <source>
        <dbReference type="EMBL" id="NYZ18344.1"/>
    </source>
</evidence>
<organism evidence="3 4">
    <name type="scientific">Azospirillum oleiclasticum</name>
    <dbReference type="NCBI Taxonomy" id="2735135"/>
    <lineage>
        <taxon>Bacteria</taxon>
        <taxon>Pseudomonadati</taxon>
        <taxon>Pseudomonadota</taxon>
        <taxon>Alphaproteobacteria</taxon>
        <taxon>Rhodospirillales</taxon>
        <taxon>Azospirillaceae</taxon>
        <taxon>Azospirillum</taxon>
    </lineage>
</organism>
<keyword evidence="2" id="KW-1133">Transmembrane helix</keyword>
<keyword evidence="2" id="KW-0812">Transmembrane</keyword>
<feature type="transmembrane region" description="Helical" evidence="2">
    <location>
        <begin position="77"/>
        <end position="98"/>
    </location>
</feature>
<accession>A0ABX2T205</accession>
<dbReference type="EMBL" id="JABFDB010000001">
    <property type="protein sequence ID" value="NYZ18344.1"/>
    <property type="molecule type" value="Genomic_DNA"/>
</dbReference>
<name>A0ABX2T205_9PROT</name>
<evidence type="ECO:0000256" key="2">
    <source>
        <dbReference type="SAM" id="Phobius"/>
    </source>
</evidence>
<dbReference type="RefSeq" id="WP_180280096.1">
    <property type="nucleotide sequence ID" value="NZ_JABFDB010000001.1"/>
</dbReference>
<reference evidence="3 4" key="1">
    <citation type="submission" date="2020-05" db="EMBL/GenBank/DDBJ databases">
        <title>Azospirillum oleiclasticum sp. nov, a nitrogen-fixing and heavy crude oil-emulsifying bacterium isolated from the crude oil of Yumen Oilfield.</title>
        <authorList>
            <person name="Wu D."/>
            <person name="Cai M."/>
            <person name="Zhang X."/>
        </authorList>
    </citation>
    <scope>NUCLEOTIDE SEQUENCE [LARGE SCALE GENOMIC DNA]</scope>
    <source>
        <strain evidence="3 4">ROY-1-1-2</strain>
    </source>
</reference>
<evidence type="ECO:0000313" key="4">
    <source>
        <dbReference type="Proteomes" id="UP000584642"/>
    </source>
</evidence>
<gene>
    <name evidence="3" type="ORF">HND93_01365</name>
</gene>